<keyword evidence="5" id="KW-0029">Amino-acid transport</keyword>
<evidence type="ECO:0000256" key="3">
    <source>
        <dbReference type="ARBA" id="ARBA00022741"/>
    </source>
</evidence>
<evidence type="ECO:0000259" key="6">
    <source>
        <dbReference type="PROSITE" id="PS50893"/>
    </source>
</evidence>
<dbReference type="Pfam" id="PF00005">
    <property type="entry name" value="ABC_tran"/>
    <property type="match status" value="1"/>
</dbReference>
<dbReference type="CDD" id="cd03224">
    <property type="entry name" value="ABC_TM1139_LivF_branched"/>
    <property type="match status" value="1"/>
</dbReference>
<evidence type="ECO:0000313" key="8">
    <source>
        <dbReference type="Proteomes" id="UP000285744"/>
    </source>
</evidence>
<dbReference type="GO" id="GO:0015658">
    <property type="term" value="F:branched-chain amino acid transmembrane transporter activity"/>
    <property type="evidence" value="ECO:0007669"/>
    <property type="project" value="TreeGrafter"/>
</dbReference>
<dbReference type="RefSeq" id="WP_120328716.1">
    <property type="nucleotide sequence ID" value="NZ_JBFANR010000035.1"/>
</dbReference>
<dbReference type="GO" id="GO:0005524">
    <property type="term" value="F:ATP binding"/>
    <property type="evidence" value="ECO:0007669"/>
    <property type="project" value="UniProtKB-KW"/>
</dbReference>
<keyword evidence="2" id="KW-0813">Transport</keyword>
<dbReference type="InterPro" id="IPR003439">
    <property type="entry name" value="ABC_transporter-like_ATP-bd"/>
</dbReference>
<dbReference type="GO" id="GO:0015807">
    <property type="term" value="P:L-amino acid transport"/>
    <property type="evidence" value="ECO:0007669"/>
    <property type="project" value="TreeGrafter"/>
</dbReference>
<evidence type="ECO:0000313" key="7">
    <source>
        <dbReference type="EMBL" id="RKF26849.1"/>
    </source>
</evidence>
<evidence type="ECO:0000256" key="2">
    <source>
        <dbReference type="ARBA" id="ARBA00022448"/>
    </source>
</evidence>
<gene>
    <name evidence="7" type="ORF">D7I43_12890</name>
</gene>
<dbReference type="InterPro" id="IPR027417">
    <property type="entry name" value="P-loop_NTPase"/>
</dbReference>
<dbReference type="InterPro" id="IPR017871">
    <property type="entry name" value="ABC_transporter-like_CS"/>
</dbReference>
<dbReference type="EMBL" id="RAQQ01000008">
    <property type="protein sequence ID" value="RKF26849.1"/>
    <property type="molecule type" value="Genomic_DNA"/>
</dbReference>
<dbReference type="SUPFAM" id="SSF52540">
    <property type="entry name" value="P-loop containing nucleoside triphosphate hydrolases"/>
    <property type="match status" value="1"/>
</dbReference>
<organism evidence="7 8">
    <name type="scientific">Micromonospora globbae</name>
    <dbReference type="NCBI Taxonomy" id="1894969"/>
    <lineage>
        <taxon>Bacteria</taxon>
        <taxon>Bacillati</taxon>
        <taxon>Actinomycetota</taxon>
        <taxon>Actinomycetes</taxon>
        <taxon>Micromonosporales</taxon>
        <taxon>Micromonosporaceae</taxon>
        <taxon>Micromonospora</taxon>
    </lineage>
</organism>
<accession>A0A420F1K6</accession>
<evidence type="ECO:0000256" key="1">
    <source>
        <dbReference type="ARBA" id="ARBA00005417"/>
    </source>
</evidence>
<dbReference type="Proteomes" id="UP000285744">
    <property type="component" value="Unassembled WGS sequence"/>
</dbReference>
<comment type="similarity">
    <text evidence="1">Belongs to the ABC transporter superfamily.</text>
</comment>
<dbReference type="OrthoDB" id="3463137at2"/>
<proteinExistence type="inferred from homology"/>
<evidence type="ECO:0000256" key="4">
    <source>
        <dbReference type="ARBA" id="ARBA00022840"/>
    </source>
</evidence>
<dbReference type="PROSITE" id="PS00211">
    <property type="entry name" value="ABC_TRANSPORTER_1"/>
    <property type="match status" value="1"/>
</dbReference>
<comment type="caution">
    <text evidence="7">The sequence shown here is derived from an EMBL/GenBank/DDBJ whole genome shotgun (WGS) entry which is preliminary data.</text>
</comment>
<dbReference type="InterPro" id="IPR052156">
    <property type="entry name" value="BCAA_Transport_ATP-bd_LivF"/>
</dbReference>
<reference evidence="7 8" key="1">
    <citation type="journal article" date="2018" name="Int. J. Syst. Evol. Microbiol.">
        <title>Micromonospora globbae sp. nov., an endophytic actinomycete isolated from roots of Globba winitii C. H. Wright.</title>
        <authorList>
            <person name="Kuncharoen N."/>
            <person name="Pittayakhajonwut P."/>
            <person name="Tanasupawat S."/>
        </authorList>
    </citation>
    <scope>NUCLEOTIDE SEQUENCE [LARGE SCALE GENOMIC DNA]</scope>
    <source>
        <strain evidence="7 8">WPS1-2</strain>
    </source>
</reference>
<keyword evidence="4 7" id="KW-0067">ATP-binding</keyword>
<name>A0A420F1K6_9ACTN</name>
<dbReference type="GO" id="GO:0016887">
    <property type="term" value="F:ATP hydrolysis activity"/>
    <property type="evidence" value="ECO:0007669"/>
    <property type="project" value="InterPro"/>
</dbReference>
<sequence length="230" mass="25098">MLRVDSLSAWYGEAQVLRDVSLDVAAGEVVTLVGRNGAGKSTLLRCVMGLHAGQRGTVELDGRDIGRLPAHRRARLGLGWVPDDRGSYATLSVAENLTLPPTVGPDPWSLERVYEAFPALYARRDSPATTLSGGEQQMLALARVLRMGARLLLCDEPTEGLSPLLVQQVADLLHEAKRHGVTVLLVEQNLHFATGVADRHYLLAEGRVVEAMDNSEVRSRERELLSYLGI</sequence>
<protein>
    <submittedName>
        <fullName evidence="7">ABC transporter ATP-binding protein</fullName>
    </submittedName>
</protein>
<dbReference type="PANTHER" id="PTHR43820">
    <property type="entry name" value="HIGH-AFFINITY BRANCHED-CHAIN AMINO ACID TRANSPORT ATP-BINDING PROTEIN LIVF"/>
    <property type="match status" value="1"/>
</dbReference>
<dbReference type="SMART" id="SM00382">
    <property type="entry name" value="AAA"/>
    <property type="match status" value="1"/>
</dbReference>
<dbReference type="PROSITE" id="PS50893">
    <property type="entry name" value="ABC_TRANSPORTER_2"/>
    <property type="match status" value="1"/>
</dbReference>
<dbReference type="Gene3D" id="3.40.50.300">
    <property type="entry name" value="P-loop containing nucleotide triphosphate hydrolases"/>
    <property type="match status" value="1"/>
</dbReference>
<dbReference type="InterPro" id="IPR003593">
    <property type="entry name" value="AAA+_ATPase"/>
</dbReference>
<dbReference type="PANTHER" id="PTHR43820:SF4">
    <property type="entry name" value="HIGH-AFFINITY BRANCHED-CHAIN AMINO ACID TRANSPORT ATP-BINDING PROTEIN LIVF"/>
    <property type="match status" value="1"/>
</dbReference>
<dbReference type="AlphaFoldDB" id="A0A420F1K6"/>
<feature type="domain" description="ABC transporter" evidence="6">
    <location>
        <begin position="2"/>
        <end position="230"/>
    </location>
</feature>
<evidence type="ECO:0000256" key="5">
    <source>
        <dbReference type="ARBA" id="ARBA00022970"/>
    </source>
</evidence>
<keyword evidence="3" id="KW-0547">Nucleotide-binding</keyword>